<dbReference type="SUPFAM" id="SSF48452">
    <property type="entry name" value="TPR-like"/>
    <property type="match status" value="1"/>
</dbReference>
<keyword evidence="2 6" id="KW-0812">Transmembrane</keyword>
<keyword evidence="3 6" id="KW-1133">Transmembrane helix</keyword>
<feature type="transmembrane region" description="Helical" evidence="6">
    <location>
        <begin position="38"/>
        <end position="56"/>
    </location>
</feature>
<dbReference type="InterPro" id="IPR007016">
    <property type="entry name" value="O-antigen_ligase-rel_domated"/>
</dbReference>
<dbReference type="PROSITE" id="PS50005">
    <property type="entry name" value="TPR"/>
    <property type="match status" value="1"/>
</dbReference>
<gene>
    <name evidence="8" type="ORF">A3A90_02165</name>
</gene>
<feature type="transmembrane region" description="Helical" evidence="6">
    <location>
        <begin position="196"/>
        <end position="211"/>
    </location>
</feature>
<dbReference type="GO" id="GO:0016020">
    <property type="term" value="C:membrane"/>
    <property type="evidence" value="ECO:0007669"/>
    <property type="project" value="UniProtKB-SubCell"/>
</dbReference>
<accession>A0A1G2TZW8</accession>
<dbReference type="Pfam" id="PF04932">
    <property type="entry name" value="Wzy_C"/>
    <property type="match status" value="1"/>
</dbReference>
<reference evidence="8 9" key="1">
    <citation type="journal article" date="2016" name="Nat. Commun.">
        <title>Thousands of microbial genomes shed light on interconnected biogeochemical processes in an aquifer system.</title>
        <authorList>
            <person name="Anantharaman K."/>
            <person name="Brown C.T."/>
            <person name="Hug L.A."/>
            <person name="Sharon I."/>
            <person name="Castelle C.J."/>
            <person name="Probst A.J."/>
            <person name="Thomas B.C."/>
            <person name="Singh A."/>
            <person name="Wilkins M.J."/>
            <person name="Karaoz U."/>
            <person name="Brodie E.L."/>
            <person name="Williams K.H."/>
            <person name="Hubbard S.S."/>
            <person name="Banfield J.F."/>
        </authorList>
    </citation>
    <scope>NUCLEOTIDE SEQUENCE [LARGE SCALE GENOMIC DNA]</scope>
</reference>
<feature type="transmembrane region" description="Helical" evidence="6">
    <location>
        <begin position="404"/>
        <end position="425"/>
    </location>
</feature>
<feature type="transmembrane region" description="Helical" evidence="6">
    <location>
        <begin position="168"/>
        <end position="189"/>
    </location>
</feature>
<feature type="transmembrane region" description="Helical" evidence="6">
    <location>
        <begin position="217"/>
        <end position="234"/>
    </location>
</feature>
<organism evidence="8 9">
    <name type="scientific">Candidatus Zambryskibacteria bacterium RIFCSPLOWO2_01_FULL_35_19</name>
    <dbReference type="NCBI Taxonomy" id="1802757"/>
    <lineage>
        <taxon>Bacteria</taxon>
        <taxon>Candidatus Zambryskiibacteriota</taxon>
    </lineage>
</organism>
<dbReference type="AlphaFoldDB" id="A0A1G2TZW8"/>
<feature type="transmembrane region" description="Helical" evidence="6">
    <location>
        <begin position="380"/>
        <end position="398"/>
    </location>
</feature>
<name>A0A1G2TZW8_9BACT</name>
<feature type="transmembrane region" description="Helical" evidence="6">
    <location>
        <begin position="445"/>
        <end position="466"/>
    </location>
</feature>
<dbReference type="InterPro" id="IPR011990">
    <property type="entry name" value="TPR-like_helical_dom_sf"/>
</dbReference>
<comment type="caution">
    <text evidence="8">The sequence shown here is derived from an EMBL/GenBank/DDBJ whole genome shotgun (WGS) entry which is preliminary data.</text>
</comment>
<evidence type="ECO:0000313" key="8">
    <source>
        <dbReference type="EMBL" id="OHB02160.1"/>
    </source>
</evidence>
<feature type="transmembrane region" description="Helical" evidence="6">
    <location>
        <begin position="102"/>
        <end position="120"/>
    </location>
</feature>
<dbReference type="InterPro" id="IPR051533">
    <property type="entry name" value="WaaL-like"/>
</dbReference>
<feature type="transmembrane region" description="Helical" evidence="6">
    <location>
        <begin position="129"/>
        <end position="148"/>
    </location>
</feature>
<evidence type="ECO:0000256" key="1">
    <source>
        <dbReference type="ARBA" id="ARBA00004141"/>
    </source>
</evidence>
<evidence type="ECO:0000256" key="5">
    <source>
        <dbReference type="PROSITE-ProRule" id="PRU00339"/>
    </source>
</evidence>
<dbReference type="Proteomes" id="UP000178404">
    <property type="component" value="Unassembled WGS sequence"/>
</dbReference>
<feature type="transmembrane region" description="Helical" evidence="6">
    <location>
        <begin position="9"/>
        <end position="32"/>
    </location>
</feature>
<dbReference type="PANTHER" id="PTHR37422:SF13">
    <property type="entry name" value="LIPOPOLYSACCHARIDE BIOSYNTHESIS PROTEIN PA4999-RELATED"/>
    <property type="match status" value="1"/>
</dbReference>
<proteinExistence type="predicted"/>
<evidence type="ECO:0000256" key="6">
    <source>
        <dbReference type="SAM" id="Phobius"/>
    </source>
</evidence>
<dbReference type="InterPro" id="IPR019734">
    <property type="entry name" value="TPR_rpt"/>
</dbReference>
<evidence type="ECO:0000259" key="7">
    <source>
        <dbReference type="Pfam" id="PF04932"/>
    </source>
</evidence>
<dbReference type="Gene3D" id="1.25.40.10">
    <property type="entry name" value="Tetratricopeptide repeat domain"/>
    <property type="match status" value="2"/>
</dbReference>
<keyword evidence="4 6" id="KW-0472">Membrane</keyword>
<feature type="transmembrane region" description="Helical" evidence="6">
    <location>
        <begin position="344"/>
        <end position="368"/>
    </location>
</feature>
<keyword evidence="5" id="KW-0802">TPR repeat</keyword>
<feature type="transmembrane region" description="Helical" evidence="6">
    <location>
        <begin position="65"/>
        <end position="82"/>
    </location>
</feature>
<evidence type="ECO:0000313" key="9">
    <source>
        <dbReference type="Proteomes" id="UP000178404"/>
    </source>
</evidence>
<feature type="transmembrane region" description="Helical" evidence="6">
    <location>
        <begin position="246"/>
        <end position="263"/>
    </location>
</feature>
<sequence length="730" mass="83013">MTNSQLKYIILAGLFAMPFVPLIVSSSLFFPFITGKAFVFRFLVEIVFATWLVLAIRDESYRPKFSWILGAILTFLIVMGLADIFAQNPFKAFWSNYERMEGYITLLHLGAYFVVMGSVLKTQELWNKLLATSLVASAIMAIYSFLQLAGKITINQGGVRVDGTLGNAGYLGIYMVFHIFFAALLFVRFKQKWQKILLAIIALMDLVVLYFTATRGAILGILGGAFITFVYLLFKSEKNDSIRKVALGGFIGLIAFVGLFLAFKNTTFVKESPVLRRFSSLSFSEVKTQGRYFVWPMAIKGFVEKPILGWGQEGFNFVFNKYYDSRMYNQEPWFDRAHSTPLDWLVAGGLLGFLSYTSILLALLFYIFKSKNENLSKNEKAIMLGLVSAYLFNNLFVFDQISSYILFFTILAYVHSHASEMNLSLWDNISAKMTKMFDNEKGRPIIEALILVLIIGVLYFVIYLPWQQNKDLLEVLKTNNQGKVADIKIYTKPLSSGMGFSESLEHISQTAIAMATNQNISTEFKQELFDAVDKSFNKNLDKVPDDARYRLFYGIFLSRFGLYEKAIEQVKEAQKLSPNKQQMFFELTSNYLLNGKTNEALGSAKIAYELDTSFEEAKFIYGLTLLASGDTVTGSQILGEIPESKLVFDDRYLTILLSLSQYQEIINIVNKRIELDPSNLQHRITLTAVYLQANRRTEAIQTLEEIIILDPTFKEQGEYYINEIKAGRNP</sequence>
<feature type="domain" description="O-antigen ligase-related" evidence="7">
    <location>
        <begin position="201"/>
        <end position="356"/>
    </location>
</feature>
<evidence type="ECO:0000256" key="4">
    <source>
        <dbReference type="ARBA" id="ARBA00023136"/>
    </source>
</evidence>
<feature type="repeat" description="TPR" evidence="5">
    <location>
        <begin position="547"/>
        <end position="580"/>
    </location>
</feature>
<protein>
    <recommendedName>
        <fullName evidence="7">O-antigen ligase-related domain-containing protein</fullName>
    </recommendedName>
</protein>
<dbReference type="EMBL" id="MHWA01000006">
    <property type="protein sequence ID" value="OHB02160.1"/>
    <property type="molecule type" value="Genomic_DNA"/>
</dbReference>
<evidence type="ECO:0000256" key="3">
    <source>
        <dbReference type="ARBA" id="ARBA00022989"/>
    </source>
</evidence>
<evidence type="ECO:0000256" key="2">
    <source>
        <dbReference type="ARBA" id="ARBA00022692"/>
    </source>
</evidence>
<comment type="subcellular location">
    <subcellularLocation>
        <location evidence="1">Membrane</location>
        <topology evidence="1">Multi-pass membrane protein</topology>
    </subcellularLocation>
</comment>
<dbReference type="PANTHER" id="PTHR37422">
    <property type="entry name" value="TEICHURONIC ACID BIOSYNTHESIS PROTEIN TUAE"/>
    <property type="match status" value="1"/>
</dbReference>